<organism evidence="1 2">
    <name type="scientific">Rhizobium quercicola</name>
    <dbReference type="NCBI Taxonomy" id="2901226"/>
    <lineage>
        <taxon>Bacteria</taxon>
        <taxon>Pseudomonadati</taxon>
        <taxon>Pseudomonadota</taxon>
        <taxon>Alphaproteobacteria</taxon>
        <taxon>Hyphomicrobiales</taxon>
        <taxon>Rhizobiaceae</taxon>
        <taxon>Rhizobium/Agrobacterium group</taxon>
        <taxon>Rhizobium</taxon>
    </lineage>
</organism>
<reference evidence="1" key="1">
    <citation type="submission" date="2021-12" db="EMBL/GenBank/DDBJ databases">
        <authorList>
            <person name="Li Y."/>
        </authorList>
    </citation>
    <scope>NUCLEOTIDE SEQUENCE</scope>
    <source>
        <strain evidence="1">DKSPLA3</strain>
    </source>
</reference>
<proteinExistence type="predicted"/>
<accession>A0A9X1NR32</accession>
<dbReference type="Proteomes" id="UP001139089">
    <property type="component" value="Unassembled WGS sequence"/>
</dbReference>
<dbReference type="AlphaFoldDB" id="A0A9X1NR32"/>
<sequence length="121" mass="13435">MQVEIVFVIVHAILGRLLMMVDKRSLGVSLPGRQGENLRLIHKEARVGDISGELVKKTRDATDRRRSSTGHPQARETSFVCQVARMTGFFLVVPYIVPDAPCPSPITSDGMGFWGQRTDNL</sequence>
<dbReference type="RefSeq" id="WP_231812086.1">
    <property type="nucleotide sequence ID" value="NZ_JAJOZR010000002.1"/>
</dbReference>
<evidence type="ECO:0000313" key="2">
    <source>
        <dbReference type="Proteomes" id="UP001139089"/>
    </source>
</evidence>
<evidence type="ECO:0000313" key="1">
    <source>
        <dbReference type="EMBL" id="MCD7108169.1"/>
    </source>
</evidence>
<comment type="caution">
    <text evidence="1">The sequence shown here is derived from an EMBL/GenBank/DDBJ whole genome shotgun (WGS) entry which is preliminary data.</text>
</comment>
<keyword evidence="2" id="KW-1185">Reference proteome</keyword>
<dbReference type="EMBL" id="JAJOZR010000002">
    <property type="protein sequence ID" value="MCD7108169.1"/>
    <property type="molecule type" value="Genomic_DNA"/>
</dbReference>
<gene>
    <name evidence="1" type="ORF">LRX75_03830</name>
</gene>
<name>A0A9X1NR32_9HYPH</name>
<protein>
    <submittedName>
        <fullName evidence="1">Uncharacterized protein</fullName>
    </submittedName>
</protein>